<evidence type="ECO:0000313" key="2">
    <source>
        <dbReference type="EMBL" id="MPM60314.1"/>
    </source>
</evidence>
<proteinExistence type="predicted"/>
<sequence>MKQLAGKGGQIARQPPLPRQQHMGVGPGENHRRLPSGIAGRKLRQNTQHLNLLAPGVVGGGHVRSHGFQP</sequence>
<dbReference type="AlphaFoldDB" id="A0A645BF29"/>
<accession>A0A645BF29</accession>
<protein>
    <submittedName>
        <fullName evidence="2">Uncharacterized protein</fullName>
    </submittedName>
</protein>
<dbReference type="EMBL" id="VSSQ01017735">
    <property type="protein sequence ID" value="MPM60314.1"/>
    <property type="molecule type" value="Genomic_DNA"/>
</dbReference>
<evidence type="ECO:0000256" key="1">
    <source>
        <dbReference type="SAM" id="MobiDB-lite"/>
    </source>
</evidence>
<comment type="caution">
    <text evidence="2">The sequence shown here is derived from an EMBL/GenBank/DDBJ whole genome shotgun (WGS) entry which is preliminary data.</text>
</comment>
<name>A0A645BF29_9ZZZZ</name>
<gene>
    <name evidence="2" type="ORF">SDC9_107165</name>
</gene>
<reference evidence="2" key="1">
    <citation type="submission" date="2019-08" db="EMBL/GenBank/DDBJ databases">
        <authorList>
            <person name="Kucharzyk K."/>
            <person name="Murdoch R.W."/>
            <person name="Higgins S."/>
            <person name="Loffler F."/>
        </authorList>
    </citation>
    <scope>NUCLEOTIDE SEQUENCE</scope>
</reference>
<organism evidence="2">
    <name type="scientific">bioreactor metagenome</name>
    <dbReference type="NCBI Taxonomy" id="1076179"/>
    <lineage>
        <taxon>unclassified sequences</taxon>
        <taxon>metagenomes</taxon>
        <taxon>ecological metagenomes</taxon>
    </lineage>
</organism>
<feature type="region of interest" description="Disordered" evidence="1">
    <location>
        <begin position="1"/>
        <end position="35"/>
    </location>
</feature>